<dbReference type="EMBL" id="KV921891">
    <property type="protein sequence ID" value="ORE08284.1"/>
    <property type="molecule type" value="Genomic_DNA"/>
</dbReference>
<dbReference type="VEuPathDB" id="FungiDB:BCV72DRAFT_334614"/>
<evidence type="ECO:0000313" key="1">
    <source>
        <dbReference type="EMBL" id="ORE08284.1"/>
    </source>
</evidence>
<dbReference type="Proteomes" id="UP000242414">
    <property type="component" value="Unassembled WGS sequence"/>
</dbReference>
<sequence>MRALKKFLEAVEAEGNDNQRKSASKCIENWKALKYNIKHSKRQKGSMVTSNSSGNININQPTNDVTIYYHEDSESDSTISSTGKKVHAHRKKRAYLVGDYDDSDAEILAEEKWMIGNENATHIVKDFKSRSIRLDQGKNPLSNARIL</sequence>
<proteinExistence type="predicted"/>
<protein>
    <submittedName>
        <fullName evidence="1">Uncharacterized protein</fullName>
    </submittedName>
</protein>
<reference evidence="1" key="1">
    <citation type="journal article" date="2016" name="Proc. Natl. Acad. Sci. U.S.A.">
        <title>Lipid metabolic changes in an early divergent fungus govern the establishment of a mutualistic symbiosis with endobacteria.</title>
        <authorList>
            <person name="Lastovetsky O.A."/>
            <person name="Gaspar M.L."/>
            <person name="Mondo S.J."/>
            <person name="LaButti K.M."/>
            <person name="Sandor L."/>
            <person name="Grigoriev I.V."/>
            <person name="Henry S.A."/>
            <person name="Pawlowska T.E."/>
        </authorList>
    </citation>
    <scope>NUCLEOTIDE SEQUENCE [LARGE SCALE GENOMIC DNA]</scope>
    <source>
        <strain evidence="1">ATCC 52814</strain>
    </source>
</reference>
<name>A0A1X0R8K2_RHIZD</name>
<accession>A0A1X0R8K2</accession>
<dbReference type="AlphaFoldDB" id="A0A1X0R8K2"/>
<gene>
    <name evidence="1" type="ORF">BCV72DRAFT_334614</name>
</gene>
<organism evidence="1">
    <name type="scientific">Rhizopus microsporus var. microsporus</name>
    <dbReference type="NCBI Taxonomy" id="86635"/>
    <lineage>
        <taxon>Eukaryota</taxon>
        <taxon>Fungi</taxon>
        <taxon>Fungi incertae sedis</taxon>
        <taxon>Mucoromycota</taxon>
        <taxon>Mucoromycotina</taxon>
        <taxon>Mucoromycetes</taxon>
        <taxon>Mucorales</taxon>
        <taxon>Mucorineae</taxon>
        <taxon>Rhizopodaceae</taxon>
        <taxon>Rhizopus</taxon>
    </lineage>
</organism>